<dbReference type="Pfam" id="PF22893">
    <property type="entry name" value="ULD_2"/>
    <property type="match status" value="1"/>
</dbReference>
<accession>A0A1Y2M8H6</accession>
<dbReference type="STRING" id="105696.A0A1Y2M8H6"/>
<feature type="region of interest" description="Disordered" evidence="1">
    <location>
        <begin position="432"/>
        <end position="491"/>
    </location>
</feature>
<dbReference type="PANTHER" id="PTHR38886:SF1">
    <property type="entry name" value="NACHT-NTPASE AND P-LOOP NTPASES N-TERMINAL DOMAIN-CONTAINING PROTEIN"/>
    <property type="match status" value="1"/>
</dbReference>
<feature type="region of interest" description="Disordered" evidence="1">
    <location>
        <begin position="395"/>
        <end position="416"/>
    </location>
</feature>
<proteinExistence type="predicted"/>
<dbReference type="InParanoid" id="A0A1Y2M8H6"/>
<reference evidence="3 4" key="1">
    <citation type="journal article" date="2017" name="Genome Announc.">
        <title>Genome sequence of the saprophytic ascomycete Epicoccum nigrum ICMP 19927 strain isolated from New Zealand.</title>
        <authorList>
            <person name="Fokin M."/>
            <person name="Fleetwood D."/>
            <person name="Weir B.S."/>
            <person name="Villas-Boas S.G."/>
        </authorList>
    </citation>
    <scope>NUCLEOTIDE SEQUENCE [LARGE SCALE GENOMIC DNA]</scope>
    <source>
        <strain evidence="3 4">ICMP 19927</strain>
    </source>
</reference>
<name>A0A1Y2M8H6_EPING</name>
<evidence type="ECO:0000256" key="1">
    <source>
        <dbReference type="SAM" id="MobiDB-lite"/>
    </source>
</evidence>
<dbReference type="InterPro" id="IPR054464">
    <property type="entry name" value="ULD_fung"/>
</dbReference>
<dbReference type="AlphaFoldDB" id="A0A1Y2M8H6"/>
<gene>
    <name evidence="3" type="ORF">B5807_02737</name>
</gene>
<protein>
    <recommendedName>
        <fullName evidence="2">Ubiquitin-like domain-containing protein</fullName>
    </recommendedName>
</protein>
<evidence type="ECO:0000313" key="4">
    <source>
        <dbReference type="Proteomes" id="UP000193240"/>
    </source>
</evidence>
<feature type="compositionally biased region" description="Basic residues" evidence="1">
    <location>
        <begin position="435"/>
        <end position="447"/>
    </location>
</feature>
<keyword evidence="4" id="KW-1185">Reference proteome</keyword>
<evidence type="ECO:0000259" key="2">
    <source>
        <dbReference type="Pfam" id="PF22893"/>
    </source>
</evidence>
<organism evidence="3 4">
    <name type="scientific">Epicoccum nigrum</name>
    <name type="common">Soil fungus</name>
    <name type="synonym">Epicoccum purpurascens</name>
    <dbReference type="NCBI Taxonomy" id="105696"/>
    <lineage>
        <taxon>Eukaryota</taxon>
        <taxon>Fungi</taxon>
        <taxon>Dikarya</taxon>
        <taxon>Ascomycota</taxon>
        <taxon>Pezizomycotina</taxon>
        <taxon>Dothideomycetes</taxon>
        <taxon>Pleosporomycetidae</taxon>
        <taxon>Pleosporales</taxon>
        <taxon>Pleosporineae</taxon>
        <taxon>Didymellaceae</taxon>
        <taxon>Epicoccum</taxon>
    </lineage>
</organism>
<evidence type="ECO:0000313" key="3">
    <source>
        <dbReference type="EMBL" id="OSS52416.1"/>
    </source>
</evidence>
<dbReference type="PANTHER" id="PTHR38886">
    <property type="entry name" value="SESA DOMAIN-CONTAINING PROTEIN"/>
    <property type="match status" value="1"/>
</dbReference>
<feature type="compositionally biased region" description="Low complexity" evidence="1">
    <location>
        <begin position="509"/>
        <end position="525"/>
    </location>
</feature>
<dbReference type="EMBL" id="KZ107839">
    <property type="protein sequence ID" value="OSS52416.1"/>
    <property type="molecule type" value="Genomic_DNA"/>
</dbReference>
<dbReference type="Proteomes" id="UP000193240">
    <property type="component" value="Unassembled WGS sequence"/>
</dbReference>
<feature type="region of interest" description="Disordered" evidence="1">
    <location>
        <begin position="506"/>
        <end position="537"/>
    </location>
</feature>
<feature type="domain" description="Ubiquitin-like" evidence="2">
    <location>
        <begin position="313"/>
        <end position="395"/>
    </location>
</feature>
<sequence length="586" mass="64364">MQDQWRLCRPRFKSRTVSLAALDQHFYASSSMSFGFSVGDFIGAANLTYKLIAALRENNGAGEEFRAAIDELGCYQAALMRVSYLERNRNIPRDTFDAASHMVMQSMEMIQSYLDQTKKYDQKLGRTESSGFKYGVRKIRWALLKAEDMKKLRETLQRRNAALQLLLQCAGLETEDSSSKLINDSTEVENTPVVDKSAGMCDDGVPPSVAQTHNNAPRIQAVVELTETPSDPGSNSSQLFSLSSFSADQLRALISNQTSREAEIRTLGSLLRTILRLGEYQLSGRDNSNFMDLLDVLCQSAEEGELHTSASVKAPIKFKDAIGRKFSFPWHLCKIWTDMEELIKLAFVHVDIISPLVHKGSYDLVGPGGEEVLPHLWETVVRPGMAITMHMWPMPKQPPKETNTSQSISPPPPPPFGSDLAMPHLSLYSPGKTTIRSHGRHKPKKKPAPGGFFAWAAGGNARSGLQKSGNRRGVSVEEVSDSDSGCFESAIPDNAQRNAFVRQISDDPLSPISAPSTSSHSNAESHSSDDDSDTSSLQSTVFVANVDAVIEPDKLSRSLGQLGYPALLTKAADLDDEISPKRVLEG</sequence>
<feature type="compositionally biased region" description="Low complexity" evidence="1">
    <location>
        <begin position="448"/>
        <end position="459"/>
    </location>
</feature>